<dbReference type="Proteomes" id="UP001168528">
    <property type="component" value="Unassembled WGS sequence"/>
</dbReference>
<dbReference type="RefSeq" id="WP_302042336.1">
    <property type="nucleotide sequence ID" value="NZ_JAUKPO010000065.1"/>
</dbReference>
<organism evidence="1 2">
    <name type="scientific">Rhodocytophaga aerolata</name>
    <dbReference type="NCBI Taxonomy" id="455078"/>
    <lineage>
        <taxon>Bacteria</taxon>
        <taxon>Pseudomonadati</taxon>
        <taxon>Bacteroidota</taxon>
        <taxon>Cytophagia</taxon>
        <taxon>Cytophagales</taxon>
        <taxon>Rhodocytophagaceae</taxon>
        <taxon>Rhodocytophaga</taxon>
    </lineage>
</organism>
<keyword evidence="2" id="KW-1185">Reference proteome</keyword>
<evidence type="ECO:0000313" key="2">
    <source>
        <dbReference type="Proteomes" id="UP001168528"/>
    </source>
</evidence>
<protein>
    <submittedName>
        <fullName evidence="1">Uncharacterized protein</fullName>
    </submittedName>
</protein>
<gene>
    <name evidence="1" type="ORF">Q0590_35025</name>
</gene>
<proteinExistence type="predicted"/>
<name>A0ABT8RJF1_9BACT</name>
<evidence type="ECO:0000313" key="1">
    <source>
        <dbReference type="EMBL" id="MDO1451539.1"/>
    </source>
</evidence>
<dbReference type="EMBL" id="JAUKPO010000065">
    <property type="protein sequence ID" value="MDO1451539.1"/>
    <property type="molecule type" value="Genomic_DNA"/>
</dbReference>
<comment type="caution">
    <text evidence="1">The sequence shown here is derived from an EMBL/GenBank/DDBJ whole genome shotgun (WGS) entry which is preliminary data.</text>
</comment>
<sequence length="75" mass="8870">MSDYREYRYIQPGDEQISFDLPLTLSELKTLHNSIARQYNLDLKKGFIGLPTQEMLGKLDKLIIYLQKQHYPSHD</sequence>
<accession>A0ABT8RJF1</accession>
<reference evidence="1" key="1">
    <citation type="submission" date="2023-07" db="EMBL/GenBank/DDBJ databases">
        <title>The genome sequence of Rhodocytophaga aerolata KACC 12507.</title>
        <authorList>
            <person name="Zhang X."/>
        </authorList>
    </citation>
    <scope>NUCLEOTIDE SEQUENCE</scope>
    <source>
        <strain evidence="1">KACC 12507</strain>
    </source>
</reference>